<dbReference type="Proteomes" id="UP001177021">
    <property type="component" value="Unassembled WGS sequence"/>
</dbReference>
<organism evidence="1 2">
    <name type="scientific">Trifolium pratense</name>
    <name type="common">Red clover</name>
    <dbReference type="NCBI Taxonomy" id="57577"/>
    <lineage>
        <taxon>Eukaryota</taxon>
        <taxon>Viridiplantae</taxon>
        <taxon>Streptophyta</taxon>
        <taxon>Embryophyta</taxon>
        <taxon>Tracheophyta</taxon>
        <taxon>Spermatophyta</taxon>
        <taxon>Magnoliopsida</taxon>
        <taxon>eudicotyledons</taxon>
        <taxon>Gunneridae</taxon>
        <taxon>Pentapetalae</taxon>
        <taxon>rosids</taxon>
        <taxon>fabids</taxon>
        <taxon>Fabales</taxon>
        <taxon>Fabaceae</taxon>
        <taxon>Papilionoideae</taxon>
        <taxon>50 kb inversion clade</taxon>
        <taxon>NPAAA clade</taxon>
        <taxon>Hologalegina</taxon>
        <taxon>IRL clade</taxon>
        <taxon>Trifolieae</taxon>
        <taxon>Trifolium</taxon>
    </lineage>
</organism>
<dbReference type="EMBL" id="CASHSV030000034">
    <property type="protein sequence ID" value="CAJ2643536.1"/>
    <property type="molecule type" value="Genomic_DNA"/>
</dbReference>
<accession>A0ACB0JEV7</accession>
<sequence length="177" mass="19594">MVSALCLTPSCLGTKIVCAQNSECLGINLETNTNRRHLRINYVFQAPPPDKYFLITTKASNGNQPNTKPNSVICADCDGNGAVVCSQCKGSGVNSVDIFNGRFKAGASCWLCGYLINNTILYYVHFIRKRTYGHVISHCFYFLFCNVPYNILFFLTSEVGRRCYVGIAMELVFVAAS</sequence>
<keyword evidence="2" id="KW-1185">Reference proteome</keyword>
<gene>
    <name evidence="1" type="ORF">MILVUS5_LOCUS12747</name>
</gene>
<proteinExistence type="predicted"/>
<evidence type="ECO:0000313" key="2">
    <source>
        <dbReference type="Proteomes" id="UP001177021"/>
    </source>
</evidence>
<name>A0ACB0JEV7_TRIPR</name>
<evidence type="ECO:0000313" key="1">
    <source>
        <dbReference type="EMBL" id="CAJ2643536.1"/>
    </source>
</evidence>
<comment type="caution">
    <text evidence="1">The sequence shown here is derived from an EMBL/GenBank/DDBJ whole genome shotgun (WGS) entry which is preliminary data.</text>
</comment>
<reference evidence="1" key="1">
    <citation type="submission" date="2023-10" db="EMBL/GenBank/DDBJ databases">
        <authorList>
            <person name="Rodriguez Cubillos JULIANA M."/>
            <person name="De Vega J."/>
        </authorList>
    </citation>
    <scope>NUCLEOTIDE SEQUENCE</scope>
</reference>
<protein>
    <submittedName>
        <fullName evidence="1">Uncharacterized protein</fullName>
    </submittedName>
</protein>